<evidence type="ECO:0000313" key="2">
    <source>
        <dbReference type="EMBL" id="BCR92359.1"/>
    </source>
</evidence>
<dbReference type="PANTHER" id="PTHR47447:SF17">
    <property type="entry name" value="OS12G0638900 PROTEIN"/>
    <property type="match status" value="1"/>
</dbReference>
<evidence type="ECO:0000256" key="1">
    <source>
        <dbReference type="ARBA" id="ARBA00022737"/>
    </source>
</evidence>
<accession>A0A7R7ZT63</accession>
<reference evidence="2" key="2">
    <citation type="submission" date="2021-02" db="EMBL/GenBank/DDBJ databases">
        <title>Aspergillus chevalieri M1 genome sequence.</title>
        <authorList>
            <person name="Kadooka C."/>
            <person name="Mori K."/>
            <person name="Futagami T."/>
        </authorList>
    </citation>
    <scope>NUCLEOTIDE SEQUENCE</scope>
    <source>
        <strain evidence="2">M1</strain>
    </source>
</reference>
<gene>
    <name evidence="2" type="ORF">ACHE_80259S</name>
</gene>
<proteinExistence type="predicted"/>
<evidence type="ECO:0000313" key="3">
    <source>
        <dbReference type="Proteomes" id="UP000637239"/>
    </source>
</evidence>
<dbReference type="EMBL" id="AP024423">
    <property type="protein sequence ID" value="BCR92359.1"/>
    <property type="molecule type" value="Genomic_DNA"/>
</dbReference>
<name>A0A7R7ZT63_ASPCH</name>
<dbReference type="PANTHER" id="PTHR47447">
    <property type="entry name" value="OS03G0856100 PROTEIN"/>
    <property type="match status" value="1"/>
</dbReference>
<dbReference type="Proteomes" id="UP000637239">
    <property type="component" value="Chromosome 8"/>
</dbReference>
<dbReference type="KEGG" id="ache:ACHE_80259S"/>
<dbReference type="Gene3D" id="1.25.40.10">
    <property type="entry name" value="Tetratricopeptide repeat domain"/>
    <property type="match status" value="2"/>
</dbReference>
<protein>
    <recommendedName>
        <fullName evidence="4">Mitochondrial respiratory complex I chaperone</fullName>
    </recommendedName>
</protein>
<reference evidence="2" key="1">
    <citation type="submission" date="2021-01" db="EMBL/GenBank/DDBJ databases">
        <authorList>
            <consortium name="Aspergillus chevalieri M1 genome sequencing consortium"/>
            <person name="Kazuki M."/>
            <person name="Futagami T."/>
        </authorList>
    </citation>
    <scope>NUCLEOTIDE SEQUENCE</scope>
    <source>
        <strain evidence="2">M1</strain>
    </source>
</reference>
<sequence>MTTHFCRLLAAREYNINMQSHLTKRVFRAILNNEPLHSSRCRYRLLHTIPSHRARSLGLPKFNHVQRRGLFAFNMKPQSSEPQATTLQSEIGLKTMRDLLRSLEDKSRGPTNDVIAKAFREFFAARADTPGFITGFQGRLLNVTWEHLNAQQQDMESSDWAAVFSTESLESVLFVLSEATCLPASRESILNIAHSVFLELCADQGFGPNEVSRPALTAYVNLVSSNGEPERAQEIVEKFWDKLQKAKPSPWLAVIKGYAVQGGRAEIKQIPARLKKHGKQYDAATQEELIKALIRENIWPAVQALYECPVSSGKEEPTYATKEAVIRYALFRSKVTLAQPIFNSLAHRPIAETINISLLWEAAQGGNAFDISEKAKAWIAGNPTAHLTTSCLNDLIRFANVMENPQLATEFSTLASQWNLEPDSQTKMLQLETRVLAKDVDGALELMRELPDLDAAVFEHLPLMNKLITMLCWSGQEDALFNQVSGLLDPFFENNVRLEPKTLAALTHLLLNRRDWEAVSELLRPRLGALDSGEATVVRDIVIKYILDASKGTDDVWEVYNLLRLAFPETGVNRRTEIMSAFFERNRSDLACLVFGHMRQAENPGQRPKPFTYALCLQGIARAADAKNLELVHNMLKLDIEVDLNTQVRNGLMLAYASCEMSEEAMKIFREILASEEGPTHRTIGIFFKACESHHNGVQEAIKMMQKAKDLDIGIDRRMYVTYIVALAAHCEFELATEAIDNMYAETGYKPSRKTIGLFYNAIPYQYWKDEVETWAKTSYPELWDHLMELSRSEHEEGLKFDKLSLEYLV</sequence>
<dbReference type="InterPro" id="IPR011990">
    <property type="entry name" value="TPR-like_helical_dom_sf"/>
</dbReference>
<organism evidence="2 3">
    <name type="scientific">Aspergillus chevalieri</name>
    <name type="common">Eurotium chevalieri</name>
    <dbReference type="NCBI Taxonomy" id="182096"/>
    <lineage>
        <taxon>Eukaryota</taxon>
        <taxon>Fungi</taxon>
        <taxon>Dikarya</taxon>
        <taxon>Ascomycota</taxon>
        <taxon>Pezizomycotina</taxon>
        <taxon>Eurotiomycetes</taxon>
        <taxon>Eurotiomycetidae</taxon>
        <taxon>Eurotiales</taxon>
        <taxon>Aspergillaceae</taxon>
        <taxon>Aspergillus</taxon>
        <taxon>Aspergillus subgen. Aspergillus</taxon>
    </lineage>
</organism>
<dbReference type="GeneID" id="66986708"/>
<dbReference type="AlphaFoldDB" id="A0A7R7ZT63"/>
<keyword evidence="1" id="KW-0677">Repeat</keyword>
<evidence type="ECO:0008006" key="4">
    <source>
        <dbReference type="Google" id="ProtNLM"/>
    </source>
</evidence>
<keyword evidence="3" id="KW-1185">Reference proteome</keyword>
<dbReference type="RefSeq" id="XP_043140872.1">
    <property type="nucleotide sequence ID" value="XM_043283610.1"/>
</dbReference>